<dbReference type="InParanoid" id="K0KWK4"/>
<dbReference type="SUPFAM" id="SSF57850">
    <property type="entry name" value="RING/U-box"/>
    <property type="match status" value="1"/>
</dbReference>
<dbReference type="FunCoup" id="K0KWK4">
    <property type="interactions" value="46"/>
</dbReference>
<evidence type="ECO:0000256" key="9">
    <source>
        <dbReference type="ARBA" id="ARBA00022786"/>
    </source>
</evidence>
<evidence type="ECO:0000256" key="14">
    <source>
        <dbReference type="SAM" id="MobiDB-lite"/>
    </source>
</evidence>
<evidence type="ECO:0000256" key="10">
    <source>
        <dbReference type="ARBA" id="ARBA00022833"/>
    </source>
</evidence>
<evidence type="ECO:0000313" key="18">
    <source>
        <dbReference type="EMBL" id="CCH45518.1"/>
    </source>
</evidence>
<dbReference type="InterPro" id="IPR023214">
    <property type="entry name" value="HAD_sf"/>
</dbReference>
<keyword evidence="11 15" id="KW-1133">Transmembrane helix</keyword>
<dbReference type="InterPro" id="IPR013083">
    <property type="entry name" value="Znf_RING/FYVE/PHD"/>
</dbReference>
<evidence type="ECO:0000256" key="13">
    <source>
        <dbReference type="PROSITE-ProRule" id="PRU00175"/>
    </source>
</evidence>
<feature type="region of interest" description="Disordered" evidence="14">
    <location>
        <begin position="491"/>
        <end position="520"/>
    </location>
</feature>
<gene>
    <name evidence="18" type="ORF">BN7_5100</name>
</gene>
<protein>
    <recommendedName>
        <fullName evidence="4">RING-type E3 ubiquitin transferase</fullName>
        <ecNumber evidence="4">2.3.2.27</ecNumber>
    </recommendedName>
</protein>
<dbReference type="InterPro" id="IPR001841">
    <property type="entry name" value="Znf_RING"/>
</dbReference>
<evidence type="ECO:0000256" key="2">
    <source>
        <dbReference type="ARBA" id="ARBA00004127"/>
    </source>
</evidence>
<evidence type="ECO:0000256" key="1">
    <source>
        <dbReference type="ARBA" id="ARBA00000900"/>
    </source>
</evidence>
<dbReference type="eggNOG" id="KOG0828">
    <property type="taxonomic scope" value="Eukaryota"/>
</dbReference>
<feature type="domain" description="RING-type" evidence="17">
    <location>
        <begin position="701"/>
        <end position="764"/>
    </location>
</feature>
<comment type="caution">
    <text evidence="18">The sequence shown here is derived from an EMBL/GenBank/DDBJ whole genome shotgun (WGS) entry which is preliminary data.</text>
</comment>
<keyword evidence="12 15" id="KW-0472">Membrane</keyword>
<dbReference type="GO" id="GO:0008270">
    <property type="term" value="F:zinc ion binding"/>
    <property type="evidence" value="ECO:0007669"/>
    <property type="project" value="UniProtKB-KW"/>
</dbReference>
<feature type="transmembrane region" description="Helical" evidence="15">
    <location>
        <begin position="378"/>
        <end position="397"/>
    </location>
</feature>
<feature type="transmembrane region" description="Helical" evidence="15">
    <location>
        <begin position="533"/>
        <end position="551"/>
    </location>
</feature>
<dbReference type="Pfam" id="PF00702">
    <property type="entry name" value="Hydrolase"/>
    <property type="match status" value="1"/>
</dbReference>
<dbReference type="EC" id="2.3.2.27" evidence="4"/>
<comment type="catalytic activity">
    <reaction evidence="1">
        <text>S-ubiquitinyl-[E2 ubiquitin-conjugating enzyme]-L-cysteine + [acceptor protein]-L-lysine = [E2 ubiquitin-conjugating enzyme]-L-cysteine + N(6)-ubiquitinyl-[acceptor protein]-L-lysine.</text>
        <dbReference type="EC" id="2.3.2.27"/>
    </reaction>
</comment>
<dbReference type="eggNOG" id="KOG2914">
    <property type="taxonomic scope" value="Eukaryota"/>
</dbReference>
<keyword evidence="5" id="KW-0808">Transferase</keyword>
<evidence type="ECO:0000259" key="17">
    <source>
        <dbReference type="PROSITE" id="PS50089"/>
    </source>
</evidence>
<dbReference type="PANTHER" id="PTHR18901">
    <property type="entry name" value="2-DEOXYGLUCOSE-6-PHOSPHATE PHOSPHATASE 2"/>
    <property type="match status" value="1"/>
</dbReference>
<evidence type="ECO:0000256" key="5">
    <source>
        <dbReference type="ARBA" id="ARBA00022679"/>
    </source>
</evidence>
<dbReference type="HOGENOM" id="CLU_010475_1_0_1"/>
<dbReference type="GO" id="GO:0016791">
    <property type="term" value="F:phosphatase activity"/>
    <property type="evidence" value="ECO:0007669"/>
    <property type="project" value="UniProtKB-ARBA"/>
</dbReference>
<keyword evidence="9" id="KW-0833">Ubl conjugation pathway</keyword>
<evidence type="ECO:0000256" key="7">
    <source>
        <dbReference type="ARBA" id="ARBA00022723"/>
    </source>
</evidence>
<sequence length="916" mass="105391">MNRYNLVFFIIFLTFLLPGPPSTPINSDDQYDKLVQFKHHLYQSYENFQNLTYDENWQNLTGFQLSYQDVSNGHVNETYPIPGKDYTHWEDNQNYSILPDEITNNARKVWNKEQDNEDDQNKNYYRNISATLYGDFINSNNSFVKMPITLPNYLHNYDPDLSSSDSLIGTTGNITYPYGNTKIDISIVKQINKKSFNRLDSKIKLINIDFEFSDQDESSKHSIETKGFYFVESGNIITSTSSAKFLSLYGGLQHLTFDELKFLDAKNLTLSYMEQSLFKTLKAKDNLDINFNYLYQMIQSSESHCEYIGYFHLNKVNLTLDEIKNLDEELINPIGRPIDFDKVPKLNLSGLLYSPDCAINLEIPKAIGIKKEIQIFQLHQIIIVGIILLLAQIFLIMKQMNQTNTPSTISRISFWSICLMSLVDGSLSMLYLLSSAVLNKLYLPLTVSAFLSFILASIFEMRYMISIYVSQLNERTLSLFTALQGRAMDDNSDEYGDQQGQPPQQQEQQQEQQPANDPIQDESQVSGAIYSRFFFTLIVFTFLILNSVMWPKHLRKNFEYGLLLLLNSYWLPQVYRNIIRGSHRSFKWWFIGGTTLIRTTPIFYIFVMKSNVFQHHYDPTYFAIVIAWLGFQILLLFLQEIFGARFFLPKSLLPQTYNYHPVLTEQDLESGFGIEHNHEAIDDPTTTINKDSGDGSCTIDCAICMNSVNLPVLKSNFDQPSNFIARRSYMVTPCRHIFHTQCLEAWMKRNFVDIDKVEAKWKKCQFLPGAAELIKYLDSKKIPFALATSSNKINFERKTGHLKDIFNLFGEHIVTGDDERIPKGRGKPFPDIWLAALKSLNSKLSTDEAEIKPEECLVFEDALPGLIAGKAAGAFVIWVPDHRALKVMNGEEHNHIAGQGELLNSLTEFQKEKYGL</sequence>
<feature type="signal peptide" evidence="16">
    <location>
        <begin position="1"/>
        <end position="24"/>
    </location>
</feature>
<feature type="chain" id="PRO_5003836539" description="RING-type E3 ubiquitin transferase" evidence="16">
    <location>
        <begin position="25"/>
        <end position="916"/>
    </location>
</feature>
<evidence type="ECO:0000256" key="3">
    <source>
        <dbReference type="ARBA" id="ARBA00004906"/>
    </source>
</evidence>
<dbReference type="EMBL" id="CAIF01000198">
    <property type="protein sequence ID" value="CCH45518.1"/>
    <property type="molecule type" value="Genomic_DNA"/>
</dbReference>
<dbReference type="Pfam" id="PF11145">
    <property type="entry name" value="DUF2921"/>
    <property type="match status" value="2"/>
</dbReference>
<feature type="transmembrane region" description="Helical" evidence="15">
    <location>
        <begin position="557"/>
        <end position="576"/>
    </location>
</feature>
<dbReference type="InterPro" id="IPR006439">
    <property type="entry name" value="HAD-SF_hydro_IA"/>
</dbReference>
<evidence type="ECO:0000256" key="8">
    <source>
        <dbReference type="ARBA" id="ARBA00022771"/>
    </source>
</evidence>
<evidence type="ECO:0000256" key="11">
    <source>
        <dbReference type="ARBA" id="ARBA00022989"/>
    </source>
</evidence>
<keyword evidence="6 15" id="KW-0812">Transmembrane</keyword>
<comment type="pathway">
    <text evidence="3">Protein modification; protein ubiquitination.</text>
</comment>
<dbReference type="SUPFAM" id="SSF56784">
    <property type="entry name" value="HAD-like"/>
    <property type="match status" value="1"/>
</dbReference>
<accession>K0KWK4</accession>
<evidence type="ECO:0000256" key="16">
    <source>
        <dbReference type="SAM" id="SignalP"/>
    </source>
</evidence>
<organism evidence="18 19">
    <name type="scientific">Wickerhamomyces ciferrii (strain ATCC 14091 / BCRC 22168 / CBS 111 / JCM 3599 / NBRC 0793 / NRRL Y-1031 F-60-10)</name>
    <name type="common">Yeast</name>
    <name type="synonym">Pichia ciferrii</name>
    <dbReference type="NCBI Taxonomy" id="1206466"/>
    <lineage>
        <taxon>Eukaryota</taxon>
        <taxon>Fungi</taxon>
        <taxon>Dikarya</taxon>
        <taxon>Ascomycota</taxon>
        <taxon>Saccharomycotina</taxon>
        <taxon>Saccharomycetes</taxon>
        <taxon>Phaffomycetales</taxon>
        <taxon>Wickerhamomycetaceae</taxon>
        <taxon>Wickerhamomyces</taxon>
    </lineage>
</organism>
<dbReference type="STRING" id="1206466.K0KWK4"/>
<dbReference type="Gene3D" id="3.30.40.10">
    <property type="entry name" value="Zinc/RING finger domain, C3HC4 (zinc finger)"/>
    <property type="match status" value="1"/>
</dbReference>
<dbReference type="GO" id="GO:0012505">
    <property type="term" value="C:endomembrane system"/>
    <property type="evidence" value="ECO:0007669"/>
    <property type="project" value="UniProtKB-SubCell"/>
</dbReference>
<name>K0KWK4_WICCF</name>
<dbReference type="NCBIfam" id="TIGR01509">
    <property type="entry name" value="HAD-SF-IA-v3"/>
    <property type="match status" value="1"/>
</dbReference>
<feature type="transmembrane region" description="Helical" evidence="15">
    <location>
        <begin position="409"/>
        <end position="433"/>
    </location>
</feature>
<evidence type="ECO:0000256" key="4">
    <source>
        <dbReference type="ARBA" id="ARBA00012483"/>
    </source>
</evidence>
<dbReference type="AlphaFoldDB" id="K0KWK4"/>
<dbReference type="InterPro" id="IPR021319">
    <property type="entry name" value="DUF2921"/>
</dbReference>
<feature type="compositionally biased region" description="Low complexity" evidence="14">
    <location>
        <begin position="498"/>
        <end position="514"/>
    </location>
</feature>
<dbReference type="InterPro" id="IPR036412">
    <property type="entry name" value="HAD-like_sf"/>
</dbReference>
<feature type="transmembrane region" description="Helical" evidence="15">
    <location>
        <begin position="588"/>
        <end position="607"/>
    </location>
</feature>
<proteinExistence type="predicted"/>
<keyword evidence="7" id="KW-0479">Metal-binding</keyword>
<feature type="transmembrane region" description="Helical" evidence="15">
    <location>
        <begin position="619"/>
        <end position="638"/>
    </location>
</feature>
<evidence type="ECO:0000256" key="15">
    <source>
        <dbReference type="SAM" id="Phobius"/>
    </source>
</evidence>
<dbReference type="PROSITE" id="PS50089">
    <property type="entry name" value="ZF_RING_2"/>
    <property type="match status" value="1"/>
</dbReference>
<reference evidence="18 19" key="1">
    <citation type="journal article" date="2012" name="Eukaryot. Cell">
        <title>Draft genome sequence of Wickerhamomyces ciferrii NRRL Y-1031 F-60-10.</title>
        <authorList>
            <person name="Schneider J."/>
            <person name="Andrea H."/>
            <person name="Blom J."/>
            <person name="Jaenicke S."/>
            <person name="Ruckert C."/>
            <person name="Schorsch C."/>
            <person name="Szczepanowski R."/>
            <person name="Farwick M."/>
            <person name="Goesmann A."/>
            <person name="Puhler A."/>
            <person name="Schaffer S."/>
            <person name="Tauch A."/>
            <person name="Kohler T."/>
            <person name="Brinkrolf K."/>
        </authorList>
    </citation>
    <scope>NUCLEOTIDE SEQUENCE [LARGE SCALE GENOMIC DNA]</scope>
    <source>
        <strain evidence="19">ATCC 14091 / BCRC 22168 / CBS 111 / JCM 3599 / NBRC 0793 / NRRL Y-1031 F-60-10</strain>
    </source>
</reference>
<evidence type="ECO:0000313" key="19">
    <source>
        <dbReference type="Proteomes" id="UP000009328"/>
    </source>
</evidence>
<keyword evidence="16" id="KW-0732">Signal</keyword>
<dbReference type="Pfam" id="PF00097">
    <property type="entry name" value="zf-C3HC4"/>
    <property type="match status" value="1"/>
</dbReference>
<dbReference type="PANTHER" id="PTHR18901:SF38">
    <property type="entry name" value="PSEUDOURIDINE-5'-PHOSPHATASE"/>
    <property type="match status" value="1"/>
</dbReference>
<dbReference type="Proteomes" id="UP000009328">
    <property type="component" value="Unassembled WGS sequence"/>
</dbReference>
<evidence type="ECO:0000256" key="6">
    <source>
        <dbReference type="ARBA" id="ARBA00022692"/>
    </source>
</evidence>
<dbReference type="InterPro" id="IPR018957">
    <property type="entry name" value="Znf_C3HC4_RING-type"/>
</dbReference>
<keyword evidence="8 13" id="KW-0863">Zinc-finger</keyword>
<comment type="subcellular location">
    <subcellularLocation>
        <location evidence="2">Endomembrane system</location>
        <topology evidence="2">Multi-pass membrane protein</topology>
    </subcellularLocation>
</comment>
<keyword evidence="19" id="KW-1185">Reference proteome</keyword>
<evidence type="ECO:0000256" key="12">
    <source>
        <dbReference type="ARBA" id="ARBA00023136"/>
    </source>
</evidence>
<keyword evidence="10" id="KW-0862">Zinc</keyword>
<dbReference type="GO" id="GO:0061630">
    <property type="term" value="F:ubiquitin protein ligase activity"/>
    <property type="evidence" value="ECO:0007669"/>
    <property type="project" value="UniProtKB-EC"/>
</dbReference>
<dbReference type="Gene3D" id="3.40.50.1000">
    <property type="entry name" value="HAD superfamily/HAD-like"/>
    <property type="match status" value="1"/>
</dbReference>
<feature type="transmembrane region" description="Helical" evidence="15">
    <location>
        <begin position="445"/>
        <end position="465"/>
    </location>
</feature>